<dbReference type="PROSITE" id="PS50003">
    <property type="entry name" value="PH_DOMAIN"/>
    <property type="match status" value="1"/>
</dbReference>
<reference evidence="2 3" key="1">
    <citation type="journal article" date="2023" name="Elife">
        <title>Identification of key yeast species and microbe-microbe interactions impacting larval growth of Drosophila in the wild.</title>
        <authorList>
            <person name="Mure A."/>
            <person name="Sugiura Y."/>
            <person name="Maeda R."/>
            <person name="Honda K."/>
            <person name="Sakurai N."/>
            <person name="Takahashi Y."/>
            <person name="Watada M."/>
            <person name="Katoh T."/>
            <person name="Gotoh A."/>
            <person name="Gotoh Y."/>
            <person name="Taniguchi I."/>
            <person name="Nakamura K."/>
            <person name="Hayashi T."/>
            <person name="Katayama T."/>
            <person name="Uemura T."/>
            <person name="Hattori Y."/>
        </authorList>
    </citation>
    <scope>NUCLEOTIDE SEQUENCE [LARGE SCALE GENOMIC DNA]</scope>
    <source>
        <strain evidence="2 3">SC-9</strain>
    </source>
</reference>
<evidence type="ECO:0000313" key="3">
    <source>
        <dbReference type="Proteomes" id="UP001360560"/>
    </source>
</evidence>
<dbReference type="InterPro" id="IPR040345">
    <property type="entry name" value="Mug56/Spo71"/>
</dbReference>
<evidence type="ECO:0000259" key="1">
    <source>
        <dbReference type="PROSITE" id="PS50003"/>
    </source>
</evidence>
<dbReference type="Gene3D" id="2.30.29.30">
    <property type="entry name" value="Pleckstrin-homology domain (PH domain)/Phosphotyrosine-binding domain (PTB)"/>
    <property type="match status" value="1"/>
</dbReference>
<dbReference type="AlphaFoldDB" id="A0AAV5QID0"/>
<accession>A0AAV5QID0</accession>
<dbReference type="Pfam" id="PF23207">
    <property type="entry name" value="PH_SPO71"/>
    <property type="match status" value="1"/>
</dbReference>
<dbReference type="Pfam" id="PF15407">
    <property type="entry name" value="Spo7_2_N"/>
    <property type="match status" value="1"/>
</dbReference>
<protein>
    <submittedName>
        <fullName evidence="2">Spo71 protein</fullName>
    </submittedName>
</protein>
<dbReference type="InterPro" id="IPR029217">
    <property type="entry name" value="Spo7_2_N"/>
</dbReference>
<dbReference type="SMART" id="SM00233">
    <property type="entry name" value="PH"/>
    <property type="match status" value="3"/>
</dbReference>
<dbReference type="SUPFAM" id="SSF50729">
    <property type="entry name" value="PH domain-like"/>
    <property type="match status" value="1"/>
</dbReference>
<dbReference type="GO" id="GO:0005628">
    <property type="term" value="C:prospore membrane"/>
    <property type="evidence" value="ECO:0007669"/>
    <property type="project" value="TreeGrafter"/>
</dbReference>
<feature type="domain" description="PH" evidence="1">
    <location>
        <begin position="815"/>
        <end position="983"/>
    </location>
</feature>
<dbReference type="EMBL" id="BTFZ01000002">
    <property type="protein sequence ID" value="GMM34154.1"/>
    <property type="molecule type" value="Genomic_DNA"/>
</dbReference>
<dbReference type="GeneID" id="90072133"/>
<dbReference type="InterPro" id="IPR011993">
    <property type="entry name" value="PH-like_dom_sf"/>
</dbReference>
<proteinExistence type="predicted"/>
<dbReference type="PANTHER" id="PTHR28076">
    <property type="entry name" value="SPORULATION-SPECIFIC PROTEIN 71"/>
    <property type="match status" value="1"/>
</dbReference>
<organism evidence="2 3">
    <name type="scientific">Saccharomycopsis crataegensis</name>
    <dbReference type="NCBI Taxonomy" id="43959"/>
    <lineage>
        <taxon>Eukaryota</taxon>
        <taxon>Fungi</taxon>
        <taxon>Dikarya</taxon>
        <taxon>Ascomycota</taxon>
        <taxon>Saccharomycotina</taxon>
        <taxon>Saccharomycetes</taxon>
        <taxon>Saccharomycopsidaceae</taxon>
        <taxon>Saccharomycopsis</taxon>
    </lineage>
</organism>
<dbReference type="GO" id="GO:1902657">
    <property type="term" value="P:protein localization to prospore membrane"/>
    <property type="evidence" value="ECO:0007669"/>
    <property type="project" value="InterPro"/>
</dbReference>
<dbReference type="SMART" id="SM01316">
    <property type="entry name" value="Spo7_2_N"/>
    <property type="match status" value="1"/>
</dbReference>
<dbReference type="RefSeq" id="XP_064851154.1">
    <property type="nucleotide sequence ID" value="XM_064995082.1"/>
</dbReference>
<dbReference type="InterPro" id="IPR039486">
    <property type="entry name" value="Mug56/Spo71_PH"/>
</dbReference>
<dbReference type="InterPro" id="IPR057379">
    <property type="entry name" value="PH_SPO71"/>
</dbReference>
<dbReference type="InterPro" id="IPR001849">
    <property type="entry name" value="PH_domain"/>
</dbReference>
<gene>
    <name evidence="2" type="ORF">DASC09_014790</name>
</gene>
<dbReference type="PANTHER" id="PTHR28076:SF1">
    <property type="entry name" value="PROSPORE MEMBRANE ADAPTER PROTEIN SPO71"/>
    <property type="match status" value="1"/>
</dbReference>
<keyword evidence="3" id="KW-1185">Reference proteome</keyword>
<evidence type="ECO:0000313" key="2">
    <source>
        <dbReference type="EMBL" id="GMM34154.1"/>
    </source>
</evidence>
<dbReference type="Pfam" id="PF15404">
    <property type="entry name" value="PH_4"/>
    <property type="match status" value="1"/>
</dbReference>
<dbReference type="Proteomes" id="UP001360560">
    <property type="component" value="Unassembled WGS sequence"/>
</dbReference>
<name>A0AAV5QID0_9ASCO</name>
<sequence length="997" mass="115173">MIANDEDGRLPLTMESSPNDAAVVGENNKQSIVIPRSTFTALRFLYATPEELNKSSKVVFLGTFPEQWIIKRSSSLISHISTIKDKKLNAFFDAAPAIVVKRYFSVSDKFDKLARKETSELSRSNQRNIIVKDDKSMVSESVNQAGESTSHQNGDQISKVVFKMKDDAKKIRLQKSRLQLLQASNKFQNSPISASEKNHHHHHYHFGKTDDQFLVRNIQPRPTNINPDIVVTGGAKKIRSAEERRFERMKKKTWKGATNIKEYLYEDQVELLKRVLRNYQVGELVKVQKMLVSVKLVSNPLSGMVSDSSSTDYRTLERWKEYFVAVRSTGNVQVPLLVQFHTDRTIRKHDERMVNGKSSKDVRTRNTSLDFLLNIKTCTVGFYNALDKSVAISVPSNEVEDGYRVYIFKGPSQFVCIEWYLFIKTSLGFNRDNRMKIRVPGLDLELEIEVAVDEYEEIIEESRNTQTLTLSFEEYGYRINNTTSVSYIIKLLVEKLTEIENDFIEISRWLKEATSASCKLGLAWKSYDRLSWVGEFDQNILWQYHAMSNTHTLELHIISNHPTSAMSTEGIFLQEPVRVEGFLWKLKHDAKKNMSKVLKDSKMSLKYYFSNKELLYFCGYSDALPPVPELYRQDSLETIFSKDYYHDLIEKIPAVYESCLYELDDNGHVKWLCPDSEDYKSRNLACLLDTKRVAYHLLKSQGAINLLEVDYVENQDETSMALVMHNGARLVLGACDLETKNEWIGKITQLSEYWKLRKEEDVSRIKYIRERNLSTLNITEHDEATFVEKAANWELKKGISDPQIYNINSLSTLKLVIYSGELYQKPRKHANFEKYYVVLAPGYLLIFKMFSRHKVSNVIYSNATYEHYMSIPLSSCYLYTGGSTASDLLHRDRNFDIMNPGHHALPKVYLDGWKCCEDETARCFTIWIGSKKLISKGKNQGSKIGRKTAWVNRLGREGRSMVFMARSRQQRDLWALNILNEIGRFDLGRGEEEFHVV</sequence>
<comment type="caution">
    <text evidence="2">The sequence shown here is derived from an EMBL/GenBank/DDBJ whole genome shotgun (WGS) entry which is preliminary data.</text>
</comment>